<dbReference type="InterPro" id="IPR009003">
    <property type="entry name" value="Peptidase_S1_PA"/>
</dbReference>
<dbReference type="Pfam" id="PF13180">
    <property type="entry name" value="PDZ_2"/>
    <property type="match status" value="1"/>
</dbReference>
<dbReference type="SMART" id="SM00228">
    <property type="entry name" value="PDZ"/>
    <property type="match status" value="2"/>
</dbReference>
<reference evidence="14" key="1">
    <citation type="submission" date="2019-12" db="EMBL/GenBank/DDBJ databases">
        <title>Complete genome of Terracaulis silvestris 0127_4.</title>
        <authorList>
            <person name="Vieira S."/>
            <person name="Riedel T."/>
            <person name="Sproer C."/>
            <person name="Pascual J."/>
            <person name="Boedeker C."/>
            <person name="Overmann J."/>
        </authorList>
    </citation>
    <scope>NUCLEOTIDE SEQUENCE [LARGE SCALE GENOMIC DNA]</scope>
    <source>
        <strain evidence="14">0127_4</strain>
    </source>
</reference>
<evidence type="ECO:0000256" key="6">
    <source>
        <dbReference type="ARBA" id="ARBA00022764"/>
    </source>
</evidence>
<feature type="binding site" evidence="10">
    <location>
        <position position="171"/>
    </location>
    <ligand>
        <name>substrate</name>
    </ligand>
</feature>
<dbReference type="AlphaFoldDB" id="A0A6I6MNX7"/>
<dbReference type="EMBL" id="CP047045">
    <property type="protein sequence ID" value="QGZ95036.1"/>
    <property type="molecule type" value="Genomic_DNA"/>
</dbReference>
<evidence type="ECO:0000256" key="11">
    <source>
        <dbReference type="SAM" id="MobiDB-lite"/>
    </source>
</evidence>
<dbReference type="NCBIfam" id="TIGR02037">
    <property type="entry name" value="degP_htrA_DO"/>
    <property type="match status" value="1"/>
</dbReference>
<dbReference type="InterPro" id="IPR011782">
    <property type="entry name" value="Pept_S1C_Do"/>
</dbReference>
<dbReference type="InterPro" id="IPR041489">
    <property type="entry name" value="PDZ_6"/>
</dbReference>
<feature type="binding site" evidence="10">
    <location>
        <begin position="275"/>
        <end position="277"/>
    </location>
    <ligand>
        <name>substrate</name>
    </ligand>
</feature>
<dbReference type="GO" id="GO:0042597">
    <property type="term" value="C:periplasmic space"/>
    <property type="evidence" value="ECO:0007669"/>
    <property type="project" value="UniProtKB-SubCell"/>
</dbReference>
<feature type="active site" description="Charge relay system" evidence="9">
    <location>
        <position position="171"/>
    </location>
</feature>
<dbReference type="InterPro" id="IPR036034">
    <property type="entry name" value="PDZ_sf"/>
</dbReference>
<feature type="domain" description="PDZ" evidence="12">
    <location>
        <begin position="316"/>
        <end position="413"/>
    </location>
</feature>
<dbReference type="Proteomes" id="UP000431269">
    <property type="component" value="Chromosome"/>
</dbReference>
<keyword evidence="4" id="KW-0732">Signal</keyword>
<keyword evidence="7 13" id="KW-0378">Hydrolase</keyword>
<dbReference type="PRINTS" id="PR00834">
    <property type="entry name" value="PROTEASES2C"/>
</dbReference>
<feature type="domain" description="PDZ" evidence="12">
    <location>
        <begin position="446"/>
        <end position="498"/>
    </location>
</feature>
<dbReference type="SUPFAM" id="SSF50156">
    <property type="entry name" value="PDZ domain-like"/>
    <property type="match status" value="2"/>
</dbReference>
<dbReference type="Pfam" id="PF13365">
    <property type="entry name" value="Trypsin_2"/>
    <property type="match status" value="1"/>
</dbReference>
<dbReference type="KEGG" id="tsv:DSM104635_01876"/>
<dbReference type="PANTHER" id="PTHR22939">
    <property type="entry name" value="SERINE PROTEASE FAMILY S1C HTRA-RELATED"/>
    <property type="match status" value="1"/>
</dbReference>
<evidence type="ECO:0000313" key="14">
    <source>
        <dbReference type="Proteomes" id="UP000431269"/>
    </source>
</evidence>
<dbReference type="GO" id="GO:0006508">
    <property type="term" value="P:proteolysis"/>
    <property type="evidence" value="ECO:0007669"/>
    <property type="project" value="UniProtKB-KW"/>
</dbReference>
<accession>A0A6I6MNX7</accession>
<dbReference type="PROSITE" id="PS50106">
    <property type="entry name" value="PDZ"/>
    <property type="match status" value="2"/>
</dbReference>
<proteinExistence type="inferred from homology"/>
<dbReference type="GO" id="GO:0004252">
    <property type="term" value="F:serine-type endopeptidase activity"/>
    <property type="evidence" value="ECO:0007669"/>
    <property type="project" value="InterPro"/>
</dbReference>
<gene>
    <name evidence="13" type="primary">degP</name>
    <name evidence="13" type="ORF">DSM104635_01876</name>
</gene>
<evidence type="ECO:0000256" key="8">
    <source>
        <dbReference type="ARBA" id="ARBA00022825"/>
    </source>
</evidence>
<dbReference type="Pfam" id="PF17820">
    <property type="entry name" value="PDZ_6"/>
    <property type="match status" value="1"/>
</dbReference>
<evidence type="ECO:0000313" key="13">
    <source>
        <dbReference type="EMBL" id="QGZ95036.1"/>
    </source>
</evidence>
<evidence type="ECO:0000259" key="12">
    <source>
        <dbReference type="PROSITE" id="PS50106"/>
    </source>
</evidence>
<dbReference type="Gene3D" id="2.40.10.120">
    <property type="match status" value="1"/>
</dbReference>
<dbReference type="InterPro" id="IPR001478">
    <property type="entry name" value="PDZ"/>
</dbReference>
<keyword evidence="6" id="KW-0574">Periplasm</keyword>
<evidence type="ECO:0000256" key="7">
    <source>
        <dbReference type="ARBA" id="ARBA00022801"/>
    </source>
</evidence>
<dbReference type="Gene3D" id="2.30.42.10">
    <property type="match status" value="2"/>
</dbReference>
<keyword evidence="5" id="KW-0677">Repeat</keyword>
<comment type="subcellular location">
    <subcellularLocation>
        <location evidence="1">Periplasm</location>
    </subcellularLocation>
</comment>
<evidence type="ECO:0000256" key="9">
    <source>
        <dbReference type="PIRSR" id="PIRSR611782-1"/>
    </source>
</evidence>
<feature type="region of interest" description="Disordered" evidence="11">
    <location>
        <begin position="1"/>
        <end position="26"/>
    </location>
</feature>
<protein>
    <submittedName>
        <fullName evidence="13">Periplasmic serine endoprotease DegP</fullName>
        <ecNumber evidence="13">3.4.21.107</ecNumber>
    </submittedName>
</protein>
<evidence type="ECO:0000256" key="3">
    <source>
        <dbReference type="ARBA" id="ARBA00022670"/>
    </source>
</evidence>
<evidence type="ECO:0000256" key="10">
    <source>
        <dbReference type="PIRSR" id="PIRSR611782-2"/>
    </source>
</evidence>
<dbReference type="PANTHER" id="PTHR22939:SF129">
    <property type="entry name" value="SERINE PROTEASE HTRA2, MITOCHONDRIAL"/>
    <property type="match status" value="1"/>
</dbReference>
<organism evidence="13 14">
    <name type="scientific">Terricaulis silvestris</name>
    <dbReference type="NCBI Taxonomy" id="2686094"/>
    <lineage>
        <taxon>Bacteria</taxon>
        <taxon>Pseudomonadati</taxon>
        <taxon>Pseudomonadota</taxon>
        <taxon>Alphaproteobacteria</taxon>
        <taxon>Caulobacterales</taxon>
        <taxon>Caulobacteraceae</taxon>
        <taxon>Terricaulis</taxon>
    </lineage>
</organism>
<dbReference type="EC" id="3.4.21.107" evidence="13"/>
<sequence>MKHWAPKGSPQFPNTTDAMFPPIPRAKAEPRDFVGSAMKITRDTLLKASPFAAIVAGFAGGALAISPIGQQIVAPQPAVERQQEGADPYLQLVQAQPLARTAPNSRGEMQLSFAPVAARAGPAVVNVYAQRVVRGMSRDPFFGRFSAPRVEQSLGSGVIVRADGIIVTNNHVIEGAQSLKVVLSDRREFDAELVLADPRVDLAVLRIRAGENLPTLPFADTQHDTQVGDLVLAIGNPFGLQQTVTSGIISALARTEVGVSDYAFFIQTDAAINRGNSGGALVDMNGALVGVNSAIFSEGGGSNGIGFAIPAEMVRRVVESAVSGGSTVVRPWLGARLQTVTAELARSLGLPRPEGAVVSDLYPRSAGERAGLRSGDVILTVAGVEVRDEASVRYQFATQRPGSRVPLTVLRNGRQSTLTATAEAPPGGSPEARALTGRHPLGGARVVTLTPATAEANGIDPFKTGVFIQALDRGGVAARVGFRTGDVIDAVNGQPVRDAAQLDRAMANARSWVIGVERGGQRAEIRF</sequence>
<evidence type="ECO:0000256" key="5">
    <source>
        <dbReference type="ARBA" id="ARBA00022737"/>
    </source>
</evidence>
<keyword evidence="14" id="KW-1185">Reference proteome</keyword>
<feature type="binding site" evidence="10">
    <location>
        <position position="201"/>
    </location>
    <ligand>
        <name>substrate</name>
    </ligand>
</feature>
<feature type="active site" description="Charge relay system" evidence="9">
    <location>
        <position position="277"/>
    </location>
</feature>
<comment type="similarity">
    <text evidence="2">Belongs to the peptidase S1C family.</text>
</comment>
<evidence type="ECO:0000256" key="1">
    <source>
        <dbReference type="ARBA" id="ARBA00004418"/>
    </source>
</evidence>
<evidence type="ECO:0000256" key="4">
    <source>
        <dbReference type="ARBA" id="ARBA00022729"/>
    </source>
</evidence>
<feature type="active site" description="Charge relay system" evidence="9">
    <location>
        <position position="201"/>
    </location>
</feature>
<keyword evidence="3 13" id="KW-0645">Protease</keyword>
<keyword evidence="8" id="KW-0720">Serine protease</keyword>
<dbReference type="InterPro" id="IPR001940">
    <property type="entry name" value="Peptidase_S1C"/>
</dbReference>
<dbReference type="SUPFAM" id="SSF50494">
    <property type="entry name" value="Trypsin-like serine proteases"/>
    <property type="match status" value="1"/>
</dbReference>
<evidence type="ECO:0000256" key="2">
    <source>
        <dbReference type="ARBA" id="ARBA00010541"/>
    </source>
</evidence>
<name>A0A6I6MNX7_9CAUL</name>